<protein>
    <submittedName>
        <fullName evidence="1">Pre-tRNA nuclear export protein</fullName>
    </submittedName>
</protein>
<dbReference type="EMBL" id="QTSX02002306">
    <property type="protein sequence ID" value="KAJ9076242.1"/>
    <property type="molecule type" value="Genomic_DNA"/>
</dbReference>
<evidence type="ECO:0000313" key="2">
    <source>
        <dbReference type="Proteomes" id="UP001165960"/>
    </source>
</evidence>
<dbReference type="Proteomes" id="UP001165960">
    <property type="component" value="Unassembled WGS sequence"/>
</dbReference>
<comment type="caution">
    <text evidence="1">The sequence shown here is derived from an EMBL/GenBank/DDBJ whole genome shotgun (WGS) entry which is preliminary data.</text>
</comment>
<evidence type="ECO:0000313" key="1">
    <source>
        <dbReference type="EMBL" id="KAJ9076242.1"/>
    </source>
</evidence>
<gene>
    <name evidence="1" type="primary">LOS1_1</name>
    <name evidence="1" type="ORF">DSO57_1028137</name>
</gene>
<reference evidence="1" key="1">
    <citation type="submission" date="2022-04" db="EMBL/GenBank/DDBJ databases">
        <title>Genome of the entomopathogenic fungus Entomophthora muscae.</title>
        <authorList>
            <person name="Elya C."/>
            <person name="Lovett B.R."/>
            <person name="Lee E."/>
            <person name="Macias A.M."/>
            <person name="Hajek A.E."/>
            <person name="De Bivort B.L."/>
            <person name="Kasson M.T."/>
            <person name="De Fine Licht H.H."/>
            <person name="Stajich J.E."/>
        </authorList>
    </citation>
    <scope>NUCLEOTIDE SEQUENCE</scope>
    <source>
        <strain evidence="1">Berkeley</strain>
    </source>
</reference>
<accession>A0ACC2TP17</accession>
<organism evidence="1 2">
    <name type="scientific">Entomophthora muscae</name>
    <dbReference type="NCBI Taxonomy" id="34485"/>
    <lineage>
        <taxon>Eukaryota</taxon>
        <taxon>Fungi</taxon>
        <taxon>Fungi incertae sedis</taxon>
        <taxon>Zoopagomycota</taxon>
        <taxon>Entomophthoromycotina</taxon>
        <taxon>Entomophthoromycetes</taxon>
        <taxon>Entomophthorales</taxon>
        <taxon>Entomophthoraceae</taxon>
        <taxon>Entomophthora</taxon>
    </lineage>
</organism>
<keyword evidence="2" id="KW-1185">Reference proteome</keyword>
<sequence length="1018" mass="116485">MMEQLEQAIEALIDPRISNDVKVQANQYIEEIKATPTGWQLCLELFVKKPKSSPHARLFALQIIDLVLNTRFNQLISVEQAIWLRDTLWKYVTESYLIEGEEFFYNRTKLATTLATLFRRLYLKDWNSFFDDLLGLLKVEGTNLGTELFLRVLQAIDEEVVNTTLFRGKDETNLNTDLKDKMRERDLNNLVPVWNQIIIGYQSTQPEFSIMGLGIMGAFADWIDIKLVVTEPFLSLLFQILRTPKDALPSLGLRNAACDCLNMIVSKGMKPHEKMQLLQLFRAVEMISELPLDDSEFIEHVAKLTNKLGLEYFMIWKGADQDPELQANAYKYLEALMPLVLNFLSSEHEETIIAVFPTVNELLNLFKCQTKKGQPLMESQNIFLSKLLTVVIAKFKYPDDFEWEEQDEEDEESHFGGMRKSLKSFFDAINLLNKPLFDSLVHSIVTTTFMSAPSDWTTLELALRILYQFSANHNKHIVFVNEAGEANHLSDMMHKMVESDVLKCNHPSLAPAFFENVVRYHQLFELRPELIPTVFTYFLDQRGIYHDSAPVRYRVWYLFQRFIRLLKGHAGKYAEDIIPSLQQVLDIRPELPEGFDPQVPLSHNDISTNAVTSQLNLFESVGMLVATAENISPMRKVDILQMVLVPLVGKIQSGSARAREALPTDPLFYIELHHAVMAVGALAKGLPEPSRKEDAVYPWVKMLAQSTEIILVLLEATGQYQIIRDAARFAFSRLLTSAGTEILPYLIHLVNGLMTACAPVEMVDLFPFLGLLVHKFSNELYPVMDKLLSPLLERSFVFLNEQPTGTDEMVMLVNLRKAYVSFLSSLFGSRMEGVLCSEGNNHNFNHVLASLIHFTKDHDNPLVQKMAFNILLKMVHSWLVITPEQEAQTNVTPQFRAQFLDFALQTIIPTSFEVPMLKTFDLTDGQTVLIFGEITSLHQTMLQATGQTFLEYLDGNFLPSINCPPQLRQEFMTAIQQLDAKNYRKFFQVLAFPYRSNHLEFHYPISSLDSFPIASHQE</sequence>
<name>A0ACC2TP17_9FUNG</name>
<proteinExistence type="predicted"/>